<protein>
    <submittedName>
        <fullName evidence="2">Uncharacterized protein</fullName>
    </submittedName>
</protein>
<dbReference type="EMBL" id="QKWP01001488">
    <property type="protein sequence ID" value="RIB08612.1"/>
    <property type="molecule type" value="Genomic_DNA"/>
</dbReference>
<organism evidence="2 3">
    <name type="scientific">Gigaspora rosea</name>
    <dbReference type="NCBI Taxonomy" id="44941"/>
    <lineage>
        <taxon>Eukaryota</taxon>
        <taxon>Fungi</taxon>
        <taxon>Fungi incertae sedis</taxon>
        <taxon>Mucoromycota</taxon>
        <taxon>Glomeromycotina</taxon>
        <taxon>Glomeromycetes</taxon>
        <taxon>Diversisporales</taxon>
        <taxon>Gigasporaceae</taxon>
        <taxon>Gigaspora</taxon>
    </lineage>
</organism>
<dbReference type="Proteomes" id="UP000266673">
    <property type="component" value="Unassembled WGS sequence"/>
</dbReference>
<feature type="region of interest" description="Disordered" evidence="1">
    <location>
        <begin position="1"/>
        <end position="21"/>
    </location>
</feature>
<evidence type="ECO:0000313" key="3">
    <source>
        <dbReference type="Proteomes" id="UP000266673"/>
    </source>
</evidence>
<evidence type="ECO:0000256" key="1">
    <source>
        <dbReference type="SAM" id="MobiDB-lite"/>
    </source>
</evidence>
<comment type="caution">
    <text evidence="2">The sequence shown here is derived from an EMBL/GenBank/DDBJ whole genome shotgun (WGS) entry which is preliminary data.</text>
</comment>
<name>A0A397UEA9_9GLOM</name>
<gene>
    <name evidence="2" type="ORF">C2G38_2211238</name>
</gene>
<keyword evidence="3" id="KW-1185">Reference proteome</keyword>
<reference evidence="2 3" key="1">
    <citation type="submission" date="2018-06" db="EMBL/GenBank/DDBJ databases">
        <title>Comparative genomics reveals the genomic features of Rhizophagus irregularis, R. cerebriforme, R. diaphanum and Gigaspora rosea, and their symbiotic lifestyle signature.</title>
        <authorList>
            <person name="Morin E."/>
            <person name="San Clemente H."/>
            <person name="Chen E.C.H."/>
            <person name="De La Providencia I."/>
            <person name="Hainaut M."/>
            <person name="Kuo A."/>
            <person name="Kohler A."/>
            <person name="Murat C."/>
            <person name="Tang N."/>
            <person name="Roy S."/>
            <person name="Loubradou J."/>
            <person name="Henrissat B."/>
            <person name="Grigoriev I.V."/>
            <person name="Corradi N."/>
            <person name="Roux C."/>
            <person name="Martin F.M."/>
        </authorList>
    </citation>
    <scope>NUCLEOTIDE SEQUENCE [LARGE SCALE GENOMIC DNA]</scope>
    <source>
        <strain evidence="2 3">DAOM 194757</strain>
    </source>
</reference>
<feature type="compositionally biased region" description="Polar residues" evidence="1">
    <location>
        <begin position="1"/>
        <end position="10"/>
    </location>
</feature>
<evidence type="ECO:0000313" key="2">
    <source>
        <dbReference type="EMBL" id="RIB08612.1"/>
    </source>
</evidence>
<proteinExistence type="predicted"/>
<sequence length="212" mass="24640">MEQSDQQGSHPNKKVDQNKTNSEQIMGIEKKILITALLLIITIARYKSVIKINTNCSELVRIIEQDAEIKGDPNKYKDPTCKLCRKEVDDQQHWMICPENEVSLKEVTEATLNEVEKKTECQMVMVGTYQKKVYETYIAKKLPLMIITEEVKYPTIRLRDAIQYTPLLHNKLMENIRKQIWLKNRAEIKKKEGATPISNQITKPPVEKKKQS</sequence>
<accession>A0A397UEA9</accession>
<feature type="region of interest" description="Disordered" evidence="1">
    <location>
        <begin position="193"/>
        <end position="212"/>
    </location>
</feature>
<dbReference type="AlphaFoldDB" id="A0A397UEA9"/>